<accession>A0AAD7AM72</accession>
<dbReference type="EMBL" id="JARIHO010000004">
    <property type="protein sequence ID" value="KAJ7362762.1"/>
    <property type="molecule type" value="Genomic_DNA"/>
</dbReference>
<organism evidence="2 3">
    <name type="scientific">Mycena albidolilacea</name>
    <dbReference type="NCBI Taxonomy" id="1033008"/>
    <lineage>
        <taxon>Eukaryota</taxon>
        <taxon>Fungi</taxon>
        <taxon>Dikarya</taxon>
        <taxon>Basidiomycota</taxon>
        <taxon>Agaricomycotina</taxon>
        <taxon>Agaricomycetes</taxon>
        <taxon>Agaricomycetidae</taxon>
        <taxon>Agaricales</taxon>
        <taxon>Marasmiineae</taxon>
        <taxon>Mycenaceae</taxon>
        <taxon>Mycena</taxon>
    </lineage>
</organism>
<protein>
    <submittedName>
        <fullName evidence="2">Uncharacterized protein</fullName>
    </submittedName>
</protein>
<name>A0AAD7AM72_9AGAR</name>
<sequence length="200" mass="21545">MPEPLRARVAVGDVTGLSFTADRSSSCAGAGATHALSCTPQARRAAWAILRCMGDLALHGRRRAGLSLPSFASSSSKVASGAFDRCVPNADIWDHTTTSSSATYAVGCTPSYLRIERLQARGRDISLPEDLVQNGRLISPPSPTPQHRCDGGDDRLDTSRALLLHYQNLVISPAGKFNTYTTNTPRTYFVPLFNNAYAVY</sequence>
<dbReference type="AlphaFoldDB" id="A0AAD7AM72"/>
<evidence type="ECO:0000313" key="2">
    <source>
        <dbReference type="EMBL" id="KAJ7362762.1"/>
    </source>
</evidence>
<evidence type="ECO:0000313" key="3">
    <source>
        <dbReference type="Proteomes" id="UP001218218"/>
    </source>
</evidence>
<proteinExistence type="predicted"/>
<dbReference type="Proteomes" id="UP001218218">
    <property type="component" value="Unassembled WGS sequence"/>
</dbReference>
<reference evidence="2" key="1">
    <citation type="submission" date="2023-03" db="EMBL/GenBank/DDBJ databases">
        <title>Massive genome expansion in bonnet fungi (Mycena s.s.) driven by repeated elements and novel gene families across ecological guilds.</title>
        <authorList>
            <consortium name="Lawrence Berkeley National Laboratory"/>
            <person name="Harder C.B."/>
            <person name="Miyauchi S."/>
            <person name="Viragh M."/>
            <person name="Kuo A."/>
            <person name="Thoen E."/>
            <person name="Andreopoulos B."/>
            <person name="Lu D."/>
            <person name="Skrede I."/>
            <person name="Drula E."/>
            <person name="Henrissat B."/>
            <person name="Morin E."/>
            <person name="Kohler A."/>
            <person name="Barry K."/>
            <person name="LaButti K."/>
            <person name="Morin E."/>
            <person name="Salamov A."/>
            <person name="Lipzen A."/>
            <person name="Mereny Z."/>
            <person name="Hegedus B."/>
            <person name="Baldrian P."/>
            <person name="Stursova M."/>
            <person name="Weitz H."/>
            <person name="Taylor A."/>
            <person name="Grigoriev I.V."/>
            <person name="Nagy L.G."/>
            <person name="Martin F."/>
            <person name="Kauserud H."/>
        </authorList>
    </citation>
    <scope>NUCLEOTIDE SEQUENCE</scope>
    <source>
        <strain evidence="2">CBHHK002</strain>
    </source>
</reference>
<evidence type="ECO:0000256" key="1">
    <source>
        <dbReference type="SAM" id="MobiDB-lite"/>
    </source>
</evidence>
<gene>
    <name evidence="2" type="ORF">DFH08DRAFT_799784</name>
</gene>
<keyword evidence="3" id="KW-1185">Reference proteome</keyword>
<feature type="region of interest" description="Disordered" evidence="1">
    <location>
        <begin position="133"/>
        <end position="152"/>
    </location>
</feature>
<comment type="caution">
    <text evidence="2">The sequence shown here is derived from an EMBL/GenBank/DDBJ whole genome shotgun (WGS) entry which is preliminary data.</text>
</comment>